<feature type="transmembrane region" description="Helical" evidence="1">
    <location>
        <begin position="5"/>
        <end position="23"/>
    </location>
</feature>
<keyword evidence="1" id="KW-0812">Transmembrane</keyword>
<evidence type="ECO:0000256" key="1">
    <source>
        <dbReference type="SAM" id="Phobius"/>
    </source>
</evidence>
<evidence type="ECO:0000313" key="3">
    <source>
        <dbReference type="Proteomes" id="UP000053087"/>
    </source>
</evidence>
<keyword evidence="1" id="KW-1133">Transmembrane helix</keyword>
<sequence>MIFTWIIVLSLEFCIGLLYFILSGSLNDLLNSMVAAGAPEAKISFISMCYHGAFIVVGSGLIIYALLRSLTKENDTYSY</sequence>
<feature type="transmembrane region" description="Helical" evidence="1">
    <location>
        <begin position="43"/>
        <end position="67"/>
    </location>
</feature>
<dbReference type="Proteomes" id="UP000053087">
    <property type="component" value="Chromosome"/>
</dbReference>
<keyword evidence="3" id="KW-1185">Reference proteome</keyword>
<reference evidence="2 3" key="1">
    <citation type="journal article" date="2016" name="Int. J. Syst. Evol. Microbiol.">
        <title>Methanosarcina flavescens sp. nov., a methanogenic archaeon isolated from a full-scale anaerobic digester.</title>
        <authorList>
            <person name="Kern T."/>
            <person name="Fischer M.A."/>
            <person name="Deppenmeier U."/>
            <person name="Schmitz R.A."/>
            <person name="Rother M."/>
        </authorList>
    </citation>
    <scope>NUCLEOTIDE SEQUENCE [LARGE SCALE GENOMIC DNA]</scope>
    <source>
        <strain evidence="2 3">E03.2</strain>
    </source>
</reference>
<accession>A0A660HQJ5</accession>
<proteinExistence type="predicted"/>
<dbReference type="EMBL" id="CP032683">
    <property type="protein sequence ID" value="AYK14524.1"/>
    <property type="molecule type" value="Genomic_DNA"/>
</dbReference>
<dbReference type="KEGG" id="mfz:AOB57_004335"/>
<name>A0A660HQJ5_9EURY</name>
<protein>
    <submittedName>
        <fullName evidence="2">Uncharacterized protein</fullName>
    </submittedName>
</protein>
<dbReference type="AlphaFoldDB" id="A0A660HQJ5"/>
<organism evidence="2 3">
    <name type="scientific">Methanosarcina flavescens</name>
    <dbReference type="NCBI Taxonomy" id="1715806"/>
    <lineage>
        <taxon>Archaea</taxon>
        <taxon>Methanobacteriati</taxon>
        <taxon>Methanobacteriota</taxon>
        <taxon>Stenosarchaea group</taxon>
        <taxon>Methanomicrobia</taxon>
        <taxon>Methanosarcinales</taxon>
        <taxon>Methanosarcinaceae</taxon>
        <taxon>Methanosarcina</taxon>
    </lineage>
</organism>
<gene>
    <name evidence="2" type="ORF">AOB57_004335</name>
</gene>
<evidence type="ECO:0000313" key="2">
    <source>
        <dbReference type="EMBL" id="AYK14524.1"/>
    </source>
</evidence>
<keyword evidence="1" id="KW-0472">Membrane</keyword>